<evidence type="ECO:0000256" key="7">
    <source>
        <dbReference type="RuleBase" id="RU363032"/>
    </source>
</evidence>
<dbReference type="RefSeq" id="WP_261497847.1">
    <property type="nucleotide sequence ID" value="NZ_JAOCQF010000010.1"/>
</dbReference>
<keyword evidence="2 7" id="KW-0813">Transport</keyword>
<dbReference type="EMBL" id="JAOCQF010000010">
    <property type="protein sequence ID" value="MCT8331985.1"/>
    <property type="molecule type" value="Genomic_DNA"/>
</dbReference>
<feature type="transmembrane region" description="Helical" evidence="7">
    <location>
        <begin position="137"/>
        <end position="158"/>
    </location>
</feature>
<dbReference type="Proteomes" id="UP001205601">
    <property type="component" value="Unassembled WGS sequence"/>
</dbReference>
<dbReference type="Pfam" id="PF00528">
    <property type="entry name" value="BPD_transp_1"/>
    <property type="match status" value="1"/>
</dbReference>
<keyword evidence="6 7" id="KW-0472">Membrane</keyword>
<dbReference type="PANTHER" id="PTHR43163:SF6">
    <property type="entry name" value="DIPEPTIDE TRANSPORT SYSTEM PERMEASE PROTEIN DPPB-RELATED"/>
    <property type="match status" value="1"/>
</dbReference>
<protein>
    <submittedName>
        <fullName evidence="9">ABC transporter permease</fullName>
    </submittedName>
</protein>
<feature type="transmembrane region" description="Helical" evidence="7">
    <location>
        <begin position="241"/>
        <end position="264"/>
    </location>
</feature>
<feature type="transmembrane region" description="Helical" evidence="7">
    <location>
        <begin position="103"/>
        <end position="125"/>
    </location>
</feature>
<dbReference type="PROSITE" id="PS50928">
    <property type="entry name" value="ABC_TM1"/>
    <property type="match status" value="1"/>
</dbReference>
<comment type="subcellular location">
    <subcellularLocation>
        <location evidence="1 7">Cell membrane</location>
        <topology evidence="1 7">Multi-pass membrane protein</topology>
    </subcellularLocation>
</comment>
<name>A0ABT2NWT9_9RHOB</name>
<keyword evidence="3" id="KW-1003">Cell membrane</keyword>
<reference evidence="10" key="1">
    <citation type="submission" date="2023-07" db="EMBL/GenBank/DDBJ databases">
        <title>Defluviimonas sediminis sp. nov., isolated from mangrove sediment.</title>
        <authorList>
            <person name="Liu L."/>
            <person name="Li J."/>
            <person name="Huang Y."/>
            <person name="Pan J."/>
            <person name="Li M."/>
        </authorList>
    </citation>
    <scope>NUCLEOTIDE SEQUENCE [LARGE SCALE GENOMIC DNA]</scope>
    <source>
        <strain evidence="10">FT324</strain>
    </source>
</reference>
<feature type="transmembrane region" description="Helical" evidence="7">
    <location>
        <begin position="12"/>
        <end position="33"/>
    </location>
</feature>
<evidence type="ECO:0000256" key="6">
    <source>
        <dbReference type="ARBA" id="ARBA00023136"/>
    </source>
</evidence>
<keyword evidence="4 7" id="KW-0812">Transmembrane</keyword>
<dbReference type="SUPFAM" id="SSF161098">
    <property type="entry name" value="MetI-like"/>
    <property type="match status" value="1"/>
</dbReference>
<evidence type="ECO:0000256" key="5">
    <source>
        <dbReference type="ARBA" id="ARBA00022989"/>
    </source>
</evidence>
<evidence type="ECO:0000259" key="8">
    <source>
        <dbReference type="PROSITE" id="PS50928"/>
    </source>
</evidence>
<sequence length="317" mass="34096">MSQILKFIAFRVGSALLTLIGVSMFIFVAIHMLPGSFEDVLAPRGPEELRQQIADKFGLNQPLPVQYVKWLSAVATGDLGISLITQDPIADSFATRVPVTIELAVLATITSALIGIPLGLWSGLAHRRTAVSGIARVAGSFIMSVPDFVIASVFLYVFSRYSLGLTVGQWVPWHEDAIGHIKSVILPAATLSAVGIGLFITTTRNAVIGVLSKDYIMAAQARGEEPRDIVRGHVLRNISNPLVTTLSIYLAYLIGGAIIVEYVYSVPGMGRFLVQGLLNRDYPIVQATVLVIACAVVLINMAADVAYGLIDPRLRKG</sequence>
<keyword evidence="10" id="KW-1185">Reference proteome</keyword>
<comment type="caution">
    <text evidence="9">The sequence shown here is derived from an EMBL/GenBank/DDBJ whole genome shotgun (WGS) entry which is preliminary data.</text>
</comment>
<feature type="transmembrane region" description="Helical" evidence="7">
    <location>
        <begin position="178"/>
        <end position="200"/>
    </location>
</feature>
<dbReference type="InterPro" id="IPR035906">
    <property type="entry name" value="MetI-like_sf"/>
</dbReference>
<accession>A0ABT2NWT9</accession>
<dbReference type="Pfam" id="PF19300">
    <property type="entry name" value="BPD_transp_1_N"/>
    <property type="match status" value="1"/>
</dbReference>
<dbReference type="CDD" id="cd06261">
    <property type="entry name" value="TM_PBP2"/>
    <property type="match status" value="1"/>
</dbReference>
<gene>
    <name evidence="9" type="ORF">N5I32_20910</name>
</gene>
<dbReference type="PANTHER" id="PTHR43163">
    <property type="entry name" value="DIPEPTIDE TRANSPORT SYSTEM PERMEASE PROTEIN DPPB-RELATED"/>
    <property type="match status" value="1"/>
</dbReference>
<evidence type="ECO:0000313" key="9">
    <source>
        <dbReference type="EMBL" id="MCT8331985.1"/>
    </source>
</evidence>
<keyword evidence="5 7" id="KW-1133">Transmembrane helix</keyword>
<feature type="domain" description="ABC transmembrane type-1" evidence="8">
    <location>
        <begin position="97"/>
        <end position="303"/>
    </location>
</feature>
<evidence type="ECO:0000256" key="1">
    <source>
        <dbReference type="ARBA" id="ARBA00004651"/>
    </source>
</evidence>
<dbReference type="InterPro" id="IPR045621">
    <property type="entry name" value="BPD_transp_1_N"/>
</dbReference>
<evidence type="ECO:0000256" key="3">
    <source>
        <dbReference type="ARBA" id="ARBA00022475"/>
    </source>
</evidence>
<evidence type="ECO:0000256" key="2">
    <source>
        <dbReference type="ARBA" id="ARBA00022448"/>
    </source>
</evidence>
<dbReference type="InterPro" id="IPR000515">
    <property type="entry name" value="MetI-like"/>
</dbReference>
<dbReference type="Gene3D" id="1.10.3720.10">
    <property type="entry name" value="MetI-like"/>
    <property type="match status" value="1"/>
</dbReference>
<evidence type="ECO:0000313" key="10">
    <source>
        <dbReference type="Proteomes" id="UP001205601"/>
    </source>
</evidence>
<organism evidence="9 10">
    <name type="scientific">Albidovulum sediminis</name>
    <dbReference type="NCBI Taxonomy" id="3066345"/>
    <lineage>
        <taxon>Bacteria</taxon>
        <taxon>Pseudomonadati</taxon>
        <taxon>Pseudomonadota</taxon>
        <taxon>Alphaproteobacteria</taxon>
        <taxon>Rhodobacterales</taxon>
        <taxon>Paracoccaceae</taxon>
        <taxon>Albidovulum</taxon>
    </lineage>
</organism>
<proteinExistence type="inferred from homology"/>
<comment type="similarity">
    <text evidence="7">Belongs to the binding-protein-dependent transport system permease family.</text>
</comment>
<feature type="transmembrane region" description="Helical" evidence="7">
    <location>
        <begin position="284"/>
        <end position="310"/>
    </location>
</feature>
<evidence type="ECO:0000256" key="4">
    <source>
        <dbReference type="ARBA" id="ARBA00022692"/>
    </source>
</evidence>